<dbReference type="EMBL" id="LBNE01000012">
    <property type="protein sequence ID" value="KKO70756.1"/>
    <property type="molecule type" value="Genomic_DNA"/>
</dbReference>
<keyword evidence="1" id="KW-0560">Oxidoreductase</keyword>
<sequence>MNIDLQAREIQPLRQTFDRVQAYTGDKPASRYLEAILSTQPTENFHYRATWEPEYELFDQRRTAIRMADWNSLRDPRQFYYATWTMARARQQEAMDANYQFVESRELLDMMPDALRANVAATLMPLRHVAWGGNMNNCSICSRSYGTAFSAPVLMHAMDHLGAAQYLTRLGLLMGAETTLLDAGKADWLDAPAWQPLRRFLEDSFVVMDPVELFVLQNVVLDGLLYPLIYGQYIDGYVSQRGGTPLAMLTVFMPEWHKESARWTDALLKVMAAESPENKAQLQEWLARHGARAQEVLAPVAQLAMQDDGAAALRAASEELHTRMAKIGLALN</sequence>
<evidence type="ECO:0000313" key="3">
    <source>
        <dbReference type="EMBL" id="KKO70756.1"/>
    </source>
</evidence>
<dbReference type="SUPFAM" id="SSF47240">
    <property type="entry name" value="Ferritin-like"/>
    <property type="match status" value="1"/>
</dbReference>
<evidence type="ECO:0000313" key="6">
    <source>
        <dbReference type="Proteomes" id="UP000292039"/>
    </source>
</evidence>
<dbReference type="AlphaFoldDB" id="A0A171KPD9"/>
<name>A0A171KPD9_9BURK</name>
<keyword evidence="2 4" id="KW-0503">Monooxygenase</keyword>
<dbReference type="InterPro" id="IPR009078">
    <property type="entry name" value="Ferritin-like_SF"/>
</dbReference>
<dbReference type="RefSeq" id="WP_068373947.1">
    <property type="nucleotide sequence ID" value="NZ_CBCSEB010000006.1"/>
</dbReference>
<dbReference type="Pfam" id="PF02332">
    <property type="entry name" value="Phenol_Hydrox"/>
    <property type="match status" value="1"/>
</dbReference>
<dbReference type="OrthoDB" id="9806768at2"/>
<evidence type="ECO:0000256" key="2">
    <source>
        <dbReference type="ARBA" id="ARBA00023033"/>
    </source>
</evidence>
<evidence type="ECO:0000256" key="1">
    <source>
        <dbReference type="ARBA" id="ARBA00023002"/>
    </source>
</evidence>
<dbReference type="InterPro" id="IPR012078">
    <property type="entry name" value="MP_mOase_hydro"/>
</dbReference>
<dbReference type="InterPro" id="IPR012348">
    <property type="entry name" value="RNR-like"/>
</dbReference>
<dbReference type="PIRSF" id="PIRSF000040">
    <property type="entry name" value="MMOH_comp"/>
    <property type="match status" value="1"/>
</dbReference>
<reference evidence="4 6" key="2">
    <citation type="submission" date="2019-02" db="EMBL/GenBank/DDBJ databases">
        <title>Genomic Encyclopedia of Type Strains, Phase IV (KMG-IV): sequencing the most valuable type-strain genomes for metagenomic binning, comparative biology and taxonomic classification.</title>
        <authorList>
            <person name="Goeker M."/>
        </authorList>
    </citation>
    <scope>NUCLEOTIDE SEQUENCE [LARGE SCALE GENOMIC DNA]</scope>
    <source>
        <strain evidence="4 6">DSM 16618</strain>
    </source>
</reference>
<dbReference type="Gene3D" id="1.10.620.20">
    <property type="entry name" value="Ribonucleotide Reductase, subunit A"/>
    <property type="match status" value="1"/>
</dbReference>
<reference evidence="3 5" key="1">
    <citation type="submission" date="2015-04" db="EMBL/GenBank/DDBJ databases">
        <title>Genome sequence of Kerstersia gyiorum CG1.</title>
        <authorList>
            <person name="Greninger A.L."/>
            <person name="Kozyreva V."/>
            <person name="Chaturvedi V."/>
        </authorList>
    </citation>
    <scope>NUCLEOTIDE SEQUENCE [LARGE SCALE GENOMIC DNA]</scope>
    <source>
        <strain evidence="3 5">CG1</strain>
    </source>
</reference>
<dbReference type="GeneID" id="99725857"/>
<dbReference type="GO" id="GO:0016709">
    <property type="term" value="F:oxidoreductase activity, acting on paired donors, with incorporation or reduction of molecular oxygen, NAD(P)H as one donor, and incorporation of one atom of oxygen"/>
    <property type="evidence" value="ECO:0007669"/>
    <property type="project" value="InterPro"/>
</dbReference>
<keyword evidence="5" id="KW-1185">Reference proteome</keyword>
<comment type="caution">
    <text evidence="3">The sequence shown here is derived from an EMBL/GenBank/DDBJ whole genome shotgun (WGS) entry which is preliminary data.</text>
</comment>
<proteinExistence type="predicted"/>
<dbReference type="InterPro" id="IPR003430">
    <property type="entry name" value="Phenol_Hydrox"/>
</dbReference>
<evidence type="ECO:0000313" key="5">
    <source>
        <dbReference type="Proteomes" id="UP000078084"/>
    </source>
</evidence>
<dbReference type="Proteomes" id="UP000078084">
    <property type="component" value="Unassembled WGS sequence"/>
</dbReference>
<dbReference type="EMBL" id="SGWZ01000003">
    <property type="protein sequence ID" value="RZS69461.1"/>
    <property type="molecule type" value="Genomic_DNA"/>
</dbReference>
<accession>A0A171KPD9</accession>
<protein>
    <submittedName>
        <fullName evidence="4">Phenol 2-monooxygenase P1 subunit</fullName>
    </submittedName>
    <submittedName>
        <fullName evidence="3">Phenol hydroxylase</fullName>
    </submittedName>
</protein>
<dbReference type="PATRIC" id="fig|206506.3.peg.3143"/>
<dbReference type="Proteomes" id="UP000292039">
    <property type="component" value="Unassembled WGS sequence"/>
</dbReference>
<gene>
    <name evidence="3" type="ORF">AAV32_14750</name>
    <name evidence="4" type="ORF">EV679_2056</name>
</gene>
<dbReference type="STRING" id="206506.AAV32_14750"/>
<evidence type="ECO:0000313" key="4">
    <source>
        <dbReference type="EMBL" id="RZS69461.1"/>
    </source>
</evidence>
<organism evidence="3 5">
    <name type="scientific">Kerstersia gyiorum</name>
    <dbReference type="NCBI Taxonomy" id="206506"/>
    <lineage>
        <taxon>Bacteria</taxon>
        <taxon>Pseudomonadati</taxon>
        <taxon>Pseudomonadota</taxon>
        <taxon>Betaproteobacteria</taxon>
        <taxon>Burkholderiales</taxon>
        <taxon>Alcaligenaceae</taxon>
        <taxon>Kerstersia</taxon>
    </lineage>
</organism>